<organism evidence="2 3">
    <name type="scientific">Zopfia rhizophila CBS 207.26</name>
    <dbReference type="NCBI Taxonomy" id="1314779"/>
    <lineage>
        <taxon>Eukaryota</taxon>
        <taxon>Fungi</taxon>
        <taxon>Dikarya</taxon>
        <taxon>Ascomycota</taxon>
        <taxon>Pezizomycotina</taxon>
        <taxon>Dothideomycetes</taxon>
        <taxon>Dothideomycetes incertae sedis</taxon>
        <taxon>Zopfiaceae</taxon>
        <taxon>Zopfia</taxon>
    </lineage>
</organism>
<feature type="signal peptide" evidence="1">
    <location>
        <begin position="1"/>
        <end position="19"/>
    </location>
</feature>
<keyword evidence="3" id="KW-1185">Reference proteome</keyword>
<protein>
    <submittedName>
        <fullName evidence="2">Uncharacterized protein</fullName>
    </submittedName>
</protein>
<dbReference type="AlphaFoldDB" id="A0A6A6DW83"/>
<dbReference type="EMBL" id="ML994643">
    <property type="protein sequence ID" value="KAF2183293.1"/>
    <property type="molecule type" value="Genomic_DNA"/>
</dbReference>
<keyword evidence="1" id="KW-0732">Signal</keyword>
<reference evidence="2" key="1">
    <citation type="journal article" date="2020" name="Stud. Mycol.">
        <title>101 Dothideomycetes genomes: a test case for predicting lifestyles and emergence of pathogens.</title>
        <authorList>
            <person name="Haridas S."/>
            <person name="Albert R."/>
            <person name="Binder M."/>
            <person name="Bloem J."/>
            <person name="Labutti K."/>
            <person name="Salamov A."/>
            <person name="Andreopoulos B."/>
            <person name="Baker S."/>
            <person name="Barry K."/>
            <person name="Bills G."/>
            <person name="Bluhm B."/>
            <person name="Cannon C."/>
            <person name="Castanera R."/>
            <person name="Culley D."/>
            <person name="Daum C."/>
            <person name="Ezra D."/>
            <person name="Gonzalez J."/>
            <person name="Henrissat B."/>
            <person name="Kuo A."/>
            <person name="Liang C."/>
            <person name="Lipzen A."/>
            <person name="Lutzoni F."/>
            <person name="Magnuson J."/>
            <person name="Mondo S."/>
            <person name="Nolan M."/>
            <person name="Ohm R."/>
            <person name="Pangilinan J."/>
            <person name="Park H.-J."/>
            <person name="Ramirez L."/>
            <person name="Alfaro M."/>
            <person name="Sun H."/>
            <person name="Tritt A."/>
            <person name="Yoshinaga Y."/>
            <person name="Zwiers L.-H."/>
            <person name="Turgeon B."/>
            <person name="Goodwin S."/>
            <person name="Spatafora J."/>
            <person name="Crous P."/>
            <person name="Grigoriev I."/>
        </authorList>
    </citation>
    <scope>NUCLEOTIDE SEQUENCE</scope>
    <source>
        <strain evidence="2">CBS 207.26</strain>
    </source>
</reference>
<name>A0A6A6DW83_9PEZI</name>
<feature type="chain" id="PRO_5025648950" evidence="1">
    <location>
        <begin position="20"/>
        <end position="200"/>
    </location>
</feature>
<dbReference type="Proteomes" id="UP000800200">
    <property type="component" value="Unassembled WGS sequence"/>
</dbReference>
<evidence type="ECO:0000256" key="1">
    <source>
        <dbReference type="SAM" id="SignalP"/>
    </source>
</evidence>
<proteinExistence type="predicted"/>
<evidence type="ECO:0000313" key="2">
    <source>
        <dbReference type="EMBL" id="KAF2183293.1"/>
    </source>
</evidence>
<accession>A0A6A6DW83</accession>
<dbReference type="OrthoDB" id="4980944at2759"/>
<sequence>MRHSSRFLALFCALPFTHDQETIELTTGCTPCFSTGVPEFPKVFIQNNNPTVPFEYTNFSNFGQCQPIPDFFTPGTTAMGAFAAFANTSPQIGFIPTARIIMHNNLRNINFAVGNAVDELRDSVFIEDIVFDATAEPLPIKKLAGKALDFAKPEGIEENHQNQPRTLRALLDQVTPWVQNNMRQQNDIFLEEHATGDTMI</sequence>
<gene>
    <name evidence="2" type="ORF">K469DRAFT_690068</name>
</gene>
<evidence type="ECO:0000313" key="3">
    <source>
        <dbReference type="Proteomes" id="UP000800200"/>
    </source>
</evidence>